<sequence length="361" mass="39617">MKIASIVGARPQFIKAACLSKALRAAGEEVLIHTGQHYDRALSSVIFQQLDIPEPDYRLGAGSDTHARQTARMLEGIEAVLIKERPQLAVVFGDTNSTLAASLAAAKLRIPVAHVEAGLRSYNKQMPEEINRIVTDHLSALLFCPSDNAVNHLAREGIVDGVYQVGDLMYDCVLAFRSTALAQSRVLQELEVQPRQYALATVHRAENTDNREKLLAILSALANLGTTVVLPLHPRTLSYIKKWRLQHYLASPALQVCSPLPYLDMLCLLHHAEAVLTDSGGLQKEAYMMQVPCVTLRGETEWGETVLTGWNKLAPPHSIPSIVSAFESIEIPDSCPPLFGDGQTAHAIVRHIKEYLLGTRA</sequence>
<protein>
    <submittedName>
        <fullName evidence="3">Non-hydrolyzing UDP-N-acetylglucosamine 2-epimerase</fullName>
        <ecNumber evidence="3">5.1.3.14</ecNumber>
    </submittedName>
</protein>
<dbReference type="SUPFAM" id="SSF53756">
    <property type="entry name" value="UDP-Glycosyltransferase/glycogen phosphorylase"/>
    <property type="match status" value="1"/>
</dbReference>
<dbReference type="CDD" id="cd03786">
    <property type="entry name" value="GTB_UDP-GlcNAc_2-Epimerase"/>
    <property type="match status" value="1"/>
</dbReference>
<feature type="domain" description="UDP-N-acetylglucosamine 2-epimerase" evidence="2">
    <location>
        <begin position="28"/>
        <end position="353"/>
    </location>
</feature>
<dbReference type="RefSeq" id="WP_377562036.1">
    <property type="nucleotide sequence ID" value="NZ_JBHTJZ010000005.1"/>
</dbReference>
<evidence type="ECO:0000313" key="3">
    <source>
        <dbReference type="EMBL" id="MFD0958301.1"/>
    </source>
</evidence>
<dbReference type="PANTHER" id="PTHR43174:SF1">
    <property type="entry name" value="UDP-N-ACETYLGLUCOSAMINE 2-EPIMERASE"/>
    <property type="match status" value="1"/>
</dbReference>
<accession>A0ABW3HL95</accession>
<reference evidence="4" key="1">
    <citation type="journal article" date="2019" name="Int. J. Syst. Evol. Microbiol.">
        <title>The Global Catalogue of Microorganisms (GCM) 10K type strain sequencing project: providing services to taxonomists for standard genome sequencing and annotation.</title>
        <authorList>
            <consortium name="The Broad Institute Genomics Platform"/>
            <consortium name="The Broad Institute Genome Sequencing Center for Infectious Disease"/>
            <person name="Wu L."/>
            <person name="Ma J."/>
        </authorList>
    </citation>
    <scope>NUCLEOTIDE SEQUENCE [LARGE SCALE GENOMIC DNA]</scope>
    <source>
        <strain evidence="4">CCUG 59129</strain>
    </source>
</reference>
<dbReference type="Proteomes" id="UP001596989">
    <property type="component" value="Unassembled WGS sequence"/>
</dbReference>
<name>A0ABW3HL95_9BACL</name>
<evidence type="ECO:0000259" key="2">
    <source>
        <dbReference type="Pfam" id="PF02350"/>
    </source>
</evidence>
<gene>
    <name evidence="3" type="primary">wecB</name>
    <name evidence="3" type="ORF">ACFQ2I_02775</name>
</gene>
<proteinExistence type="inferred from homology"/>
<evidence type="ECO:0000313" key="4">
    <source>
        <dbReference type="Proteomes" id="UP001596989"/>
    </source>
</evidence>
<dbReference type="NCBIfam" id="TIGR00236">
    <property type="entry name" value="wecB"/>
    <property type="match status" value="1"/>
</dbReference>
<keyword evidence="1 3" id="KW-0413">Isomerase</keyword>
<dbReference type="GO" id="GO:0008761">
    <property type="term" value="F:UDP-N-acetylglucosamine 2-epimerase activity"/>
    <property type="evidence" value="ECO:0007669"/>
    <property type="project" value="UniProtKB-EC"/>
</dbReference>
<organism evidence="3 4">
    <name type="scientific">Paenibacillus chungangensis</name>
    <dbReference type="NCBI Taxonomy" id="696535"/>
    <lineage>
        <taxon>Bacteria</taxon>
        <taxon>Bacillati</taxon>
        <taxon>Bacillota</taxon>
        <taxon>Bacilli</taxon>
        <taxon>Bacillales</taxon>
        <taxon>Paenibacillaceae</taxon>
        <taxon>Paenibacillus</taxon>
    </lineage>
</organism>
<evidence type="ECO:0000256" key="1">
    <source>
        <dbReference type="RuleBase" id="RU003513"/>
    </source>
</evidence>
<keyword evidence="4" id="KW-1185">Reference proteome</keyword>
<dbReference type="PANTHER" id="PTHR43174">
    <property type="entry name" value="UDP-N-ACETYLGLUCOSAMINE 2-EPIMERASE"/>
    <property type="match status" value="1"/>
</dbReference>
<comment type="caution">
    <text evidence="3">The sequence shown here is derived from an EMBL/GenBank/DDBJ whole genome shotgun (WGS) entry which is preliminary data.</text>
</comment>
<dbReference type="EMBL" id="JBHTJZ010000005">
    <property type="protein sequence ID" value="MFD0958301.1"/>
    <property type="molecule type" value="Genomic_DNA"/>
</dbReference>
<dbReference type="EC" id="5.1.3.14" evidence="3"/>
<dbReference type="Gene3D" id="3.40.50.2000">
    <property type="entry name" value="Glycogen Phosphorylase B"/>
    <property type="match status" value="2"/>
</dbReference>
<dbReference type="InterPro" id="IPR029767">
    <property type="entry name" value="WecB-like"/>
</dbReference>
<dbReference type="InterPro" id="IPR003331">
    <property type="entry name" value="UDP_GlcNAc_Epimerase_2_dom"/>
</dbReference>
<dbReference type="Pfam" id="PF02350">
    <property type="entry name" value="Epimerase_2"/>
    <property type="match status" value="1"/>
</dbReference>
<comment type="similarity">
    <text evidence="1">Belongs to the UDP-N-acetylglucosamine 2-epimerase family.</text>
</comment>